<accession>A0A9J6FZM9</accession>
<feature type="region of interest" description="Disordered" evidence="1">
    <location>
        <begin position="1"/>
        <end position="55"/>
    </location>
</feature>
<evidence type="ECO:0000313" key="2">
    <source>
        <dbReference type="EMBL" id="KAH9367516.1"/>
    </source>
</evidence>
<protein>
    <submittedName>
        <fullName evidence="2">Uncharacterized protein</fullName>
    </submittedName>
</protein>
<proteinExistence type="predicted"/>
<feature type="compositionally biased region" description="Basic and acidic residues" evidence="1">
    <location>
        <begin position="1"/>
        <end position="14"/>
    </location>
</feature>
<dbReference type="AlphaFoldDB" id="A0A9J6FZM9"/>
<feature type="compositionally biased region" description="Basic and acidic residues" evidence="1">
    <location>
        <begin position="28"/>
        <end position="38"/>
    </location>
</feature>
<name>A0A9J6FZM9_HAELO</name>
<evidence type="ECO:0000313" key="3">
    <source>
        <dbReference type="Proteomes" id="UP000821853"/>
    </source>
</evidence>
<dbReference type="VEuPathDB" id="VectorBase:HLOH_042130"/>
<dbReference type="Proteomes" id="UP000821853">
    <property type="component" value="Chromosome 2"/>
</dbReference>
<organism evidence="2 3">
    <name type="scientific">Haemaphysalis longicornis</name>
    <name type="common">Bush tick</name>
    <dbReference type="NCBI Taxonomy" id="44386"/>
    <lineage>
        <taxon>Eukaryota</taxon>
        <taxon>Metazoa</taxon>
        <taxon>Ecdysozoa</taxon>
        <taxon>Arthropoda</taxon>
        <taxon>Chelicerata</taxon>
        <taxon>Arachnida</taxon>
        <taxon>Acari</taxon>
        <taxon>Parasitiformes</taxon>
        <taxon>Ixodida</taxon>
        <taxon>Ixodoidea</taxon>
        <taxon>Ixodidae</taxon>
        <taxon>Haemaphysalinae</taxon>
        <taxon>Haemaphysalis</taxon>
    </lineage>
</organism>
<sequence>MANIRKEINKKEQPMKQAWTAPSTSKAATKELDSAKEPARKKRAIEKQANKQTASDLGARFAGVNSRQEKLEKLILAIKITIERKLGEYDRKLAVQERNTQLMMSHPIFTHQQVWVGP</sequence>
<evidence type="ECO:0000256" key="1">
    <source>
        <dbReference type="SAM" id="MobiDB-lite"/>
    </source>
</evidence>
<comment type="caution">
    <text evidence="2">The sequence shown here is derived from an EMBL/GenBank/DDBJ whole genome shotgun (WGS) entry which is preliminary data.</text>
</comment>
<dbReference type="EMBL" id="JABSTR010000004">
    <property type="protein sequence ID" value="KAH9367516.1"/>
    <property type="molecule type" value="Genomic_DNA"/>
</dbReference>
<reference evidence="2 3" key="1">
    <citation type="journal article" date="2020" name="Cell">
        <title>Large-Scale Comparative Analyses of Tick Genomes Elucidate Their Genetic Diversity and Vector Capacities.</title>
        <authorList>
            <consortium name="Tick Genome and Microbiome Consortium (TIGMIC)"/>
            <person name="Jia N."/>
            <person name="Wang J."/>
            <person name="Shi W."/>
            <person name="Du L."/>
            <person name="Sun Y."/>
            <person name="Zhan W."/>
            <person name="Jiang J.F."/>
            <person name="Wang Q."/>
            <person name="Zhang B."/>
            <person name="Ji P."/>
            <person name="Bell-Sakyi L."/>
            <person name="Cui X.M."/>
            <person name="Yuan T.T."/>
            <person name="Jiang B.G."/>
            <person name="Yang W.F."/>
            <person name="Lam T.T."/>
            <person name="Chang Q.C."/>
            <person name="Ding S.J."/>
            <person name="Wang X.J."/>
            <person name="Zhu J.G."/>
            <person name="Ruan X.D."/>
            <person name="Zhao L."/>
            <person name="Wei J.T."/>
            <person name="Ye R.Z."/>
            <person name="Que T.C."/>
            <person name="Du C.H."/>
            <person name="Zhou Y.H."/>
            <person name="Cheng J.X."/>
            <person name="Dai P.F."/>
            <person name="Guo W.B."/>
            <person name="Han X.H."/>
            <person name="Huang E.J."/>
            <person name="Li L.F."/>
            <person name="Wei W."/>
            <person name="Gao Y.C."/>
            <person name="Liu J.Z."/>
            <person name="Shao H.Z."/>
            <person name="Wang X."/>
            <person name="Wang C.C."/>
            <person name="Yang T.C."/>
            <person name="Huo Q.B."/>
            <person name="Li W."/>
            <person name="Chen H.Y."/>
            <person name="Chen S.E."/>
            <person name="Zhou L.G."/>
            <person name="Ni X.B."/>
            <person name="Tian J.H."/>
            <person name="Sheng Y."/>
            <person name="Liu T."/>
            <person name="Pan Y.S."/>
            <person name="Xia L.Y."/>
            <person name="Li J."/>
            <person name="Zhao F."/>
            <person name="Cao W.C."/>
        </authorList>
    </citation>
    <scope>NUCLEOTIDE SEQUENCE [LARGE SCALE GENOMIC DNA]</scope>
    <source>
        <strain evidence="2">HaeL-2018</strain>
    </source>
</reference>
<keyword evidence="3" id="KW-1185">Reference proteome</keyword>
<gene>
    <name evidence="2" type="ORF">HPB48_009070</name>
</gene>